<comment type="similarity">
    <text evidence="1">Belongs to the eukaryotic ribosomal protein eS21 family.</text>
</comment>
<organism evidence="4 5">
    <name type="scientific">Ecytonucleospora hepatopenaei</name>
    <dbReference type="NCBI Taxonomy" id="646526"/>
    <lineage>
        <taxon>Eukaryota</taxon>
        <taxon>Fungi</taxon>
        <taxon>Fungi incertae sedis</taxon>
        <taxon>Microsporidia</taxon>
        <taxon>Enterocytozoonidae</taxon>
        <taxon>Ecytonucleospora</taxon>
    </lineage>
</organism>
<dbReference type="OrthoDB" id="278325at2759"/>
<dbReference type="STRING" id="646526.A0A1W0E6C0"/>
<dbReference type="GO" id="GO:0003735">
    <property type="term" value="F:structural constituent of ribosome"/>
    <property type="evidence" value="ECO:0007669"/>
    <property type="project" value="InterPro"/>
</dbReference>
<dbReference type="Pfam" id="PF01249">
    <property type="entry name" value="Ribosomal_S21e"/>
    <property type="match status" value="1"/>
</dbReference>
<dbReference type="AlphaFoldDB" id="A0A1W0E6C0"/>
<gene>
    <name evidence="4" type="primary">rps21</name>
    <name evidence="4" type="ORF">EHP00_156</name>
</gene>
<keyword evidence="5" id="KW-1185">Reference proteome</keyword>
<dbReference type="VEuPathDB" id="MicrosporidiaDB:EHP00_156"/>
<dbReference type="GO" id="GO:0006412">
    <property type="term" value="P:translation"/>
    <property type="evidence" value="ECO:0007669"/>
    <property type="project" value="InterPro"/>
</dbReference>
<dbReference type="GO" id="GO:0005840">
    <property type="term" value="C:ribosome"/>
    <property type="evidence" value="ECO:0007669"/>
    <property type="project" value="UniProtKB-KW"/>
</dbReference>
<dbReference type="Proteomes" id="UP000192758">
    <property type="component" value="Unassembled WGS sequence"/>
</dbReference>
<evidence type="ECO:0000313" key="5">
    <source>
        <dbReference type="Proteomes" id="UP000192758"/>
    </source>
</evidence>
<accession>A0A1W0E6C0</accession>
<evidence type="ECO:0000313" key="4">
    <source>
        <dbReference type="EMBL" id="OQS54801.1"/>
    </source>
</evidence>
<dbReference type="Gene3D" id="3.30.1230.20">
    <property type="match status" value="1"/>
</dbReference>
<evidence type="ECO:0000256" key="3">
    <source>
        <dbReference type="ARBA" id="ARBA00023274"/>
    </source>
</evidence>
<evidence type="ECO:0000256" key="1">
    <source>
        <dbReference type="ARBA" id="ARBA00010228"/>
    </source>
</evidence>
<protein>
    <submittedName>
        <fullName evidence="4">Rps21</fullName>
    </submittedName>
</protein>
<evidence type="ECO:0000256" key="2">
    <source>
        <dbReference type="ARBA" id="ARBA00022980"/>
    </source>
</evidence>
<keyword evidence="2" id="KW-0689">Ribosomal protein</keyword>
<proteinExistence type="inferred from homology"/>
<name>A0A1W0E6C0_9MICR</name>
<comment type="caution">
    <text evidence="4">The sequence shown here is derived from an EMBL/GenBank/DDBJ whole genome shotgun (WGS) entry which is preliminary data.</text>
</comment>
<sequence length="63" mass="7121">MSSHRKCIFTKRPILPKERDGVQLFLAELDSNGRLTGKTNMVDICGSIRRTGEIDSLLLEKEC</sequence>
<dbReference type="InterPro" id="IPR001931">
    <property type="entry name" value="Ribosomal_eS21"/>
</dbReference>
<dbReference type="InterPro" id="IPR038579">
    <property type="entry name" value="Ribosomal_eS21_sf"/>
</dbReference>
<dbReference type="EMBL" id="MNPJ01000016">
    <property type="protein sequence ID" value="OQS54801.1"/>
    <property type="molecule type" value="Genomic_DNA"/>
</dbReference>
<reference evidence="4 5" key="1">
    <citation type="journal article" date="2017" name="Environ. Microbiol.">
        <title>Decay of the glycolytic pathway and adaptation to intranuclear parasitism within Enterocytozoonidae microsporidia.</title>
        <authorList>
            <person name="Wiredu Boakye D."/>
            <person name="Jaroenlak P."/>
            <person name="Prachumwat A."/>
            <person name="Williams T.A."/>
            <person name="Bateman K.S."/>
            <person name="Itsathitphaisarn O."/>
            <person name="Sritunyalucksana K."/>
            <person name="Paszkiewicz K.H."/>
            <person name="Moore K.A."/>
            <person name="Stentiford G.D."/>
            <person name="Williams B.A."/>
        </authorList>
    </citation>
    <scope>NUCLEOTIDE SEQUENCE [LARGE SCALE GENOMIC DNA]</scope>
    <source>
        <strain evidence="4 5">TH1</strain>
    </source>
</reference>
<dbReference type="GO" id="GO:1990904">
    <property type="term" value="C:ribonucleoprotein complex"/>
    <property type="evidence" value="ECO:0007669"/>
    <property type="project" value="UniProtKB-KW"/>
</dbReference>
<keyword evidence="3" id="KW-0687">Ribonucleoprotein</keyword>